<gene>
    <name evidence="5" type="primary">CCR2_9</name>
    <name evidence="5" type="ORF">CK203_048792</name>
</gene>
<dbReference type="Proteomes" id="UP000288805">
    <property type="component" value="Unassembled WGS sequence"/>
</dbReference>
<feature type="domain" description="NAD-dependent epimerase/dehydratase" evidence="4">
    <location>
        <begin position="10"/>
        <end position="247"/>
    </location>
</feature>
<dbReference type="CDD" id="cd08958">
    <property type="entry name" value="FR_SDR_e"/>
    <property type="match status" value="1"/>
</dbReference>
<evidence type="ECO:0000313" key="5">
    <source>
        <dbReference type="EMBL" id="RVW75717.1"/>
    </source>
</evidence>
<evidence type="ECO:0000313" key="6">
    <source>
        <dbReference type="Proteomes" id="UP000288805"/>
    </source>
</evidence>
<evidence type="ECO:0000256" key="2">
    <source>
        <dbReference type="ARBA" id="ARBA00023002"/>
    </source>
</evidence>
<proteinExistence type="predicted"/>
<dbReference type="InterPro" id="IPR050425">
    <property type="entry name" value="NAD(P)_dehydrat-like"/>
</dbReference>
<dbReference type="Pfam" id="PF01370">
    <property type="entry name" value="Epimerase"/>
    <property type="match status" value="1"/>
</dbReference>
<evidence type="ECO:0000256" key="3">
    <source>
        <dbReference type="SAM" id="Coils"/>
    </source>
</evidence>
<name>A0A438GU34_VITVI</name>
<keyword evidence="3" id="KW-0175">Coiled coil</keyword>
<dbReference type="AlphaFoldDB" id="A0A438GU34"/>
<organism evidence="5 6">
    <name type="scientific">Vitis vinifera</name>
    <name type="common">Grape</name>
    <dbReference type="NCBI Taxonomy" id="29760"/>
    <lineage>
        <taxon>Eukaryota</taxon>
        <taxon>Viridiplantae</taxon>
        <taxon>Streptophyta</taxon>
        <taxon>Embryophyta</taxon>
        <taxon>Tracheophyta</taxon>
        <taxon>Spermatophyta</taxon>
        <taxon>Magnoliopsida</taxon>
        <taxon>eudicotyledons</taxon>
        <taxon>Gunneridae</taxon>
        <taxon>Pentapetalae</taxon>
        <taxon>rosids</taxon>
        <taxon>Vitales</taxon>
        <taxon>Vitaceae</taxon>
        <taxon>Viteae</taxon>
        <taxon>Vitis</taxon>
    </lineage>
</organism>
<dbReference type="EMBL" id="QGNW01000342">
    <property type="protein sequence ID" value="RVW75717.1"/>
    <property type="molecule type" value="Genomic_DNA"/>
</dbReference>
<protein>
    <submittedName>
        <fullName evidence="5">Cinnamoyl-CoA reductase 2</fullName>
    </submittedName>
</protein>
<comment type="caution">
    <text evidence="5">The sequence shown here is derived from an EMBL/GenBank/DDBJ whole genome shotgun (WGS) entry which is preliminary data.</text>
</comment>
<dbReference type="InterPro" id="IPR036291">
    <property type="entry name" value="NAD(P)-bd_dom_sf"/>
</dbReference>
<dbReference type="Gene3D" id="3.40.50.720">
    <property type="entry name" value="NAD(P)-binding Rossmann-like Domain"/>
    <property type="match status" value="1"/>
</dbReference>
<feature type="coiled-coil region" evidence="3">
    <location>
        <begin position="45"/>
        <end position="72"/>
    </location>
</feature>
<sequence length="323" mass="36194">MAEKRDEERVCVTGAGGYVASWVVKLLLSKGFIVHGTVRDPCDEKNSHMKKLEKASENLKLFKADLLELESLCAAIDGCTGVFHVASPVPSAKVANPEVELLEPAVTGTRNVLKACEKAKVKKVVVVSSVAAVNRNPNWPMDRPKDEECWSDPEFCRTNQDFYSLAKTLAESEALEHAKKSDLNIVTICPSMVIGPMLQSTLNASSLLLLKYLKDANESVENKERPIIDVRDLADAIFLIYDKPEAEGRYICSSYTILVQKLIEKLKNIYPNYNYPKSYTEVEEGFKLSSKKLESLGWKYRPLEETLMDAVKDFEENGLLDKH</sequence>
<accession>A0A438GU34</accession>
<evidence type="ECO:0000259" key="4">
    <source>
        <dbReference type="Pfam" id="PF01370"/>
    </source>
</evidence>
<reference evidence="5 6" key="1">
    <citation type="journal article" date="2018" name="PLoS Genet.">
        <title>Population sequencing reveals clonal diversity and ancestral inbreeding in the grapevine cultivar Chardonnay.</title>
        <authorList>
            <person name="Roach M.J."/>
            <person name="Johnson D.L."/>
            <person name="Bohlmann J."/>
            <person name="van Vuuren H.J."/>
            <person name="Jones S.J."/>
            <person name="Pretorius I.S."/>
            <person name="Schmidt S.A."/>
            <person name="Borneman A.R."/>
        </authorList>
    </citation>
    <scope>NUCLEOTIDE SEQUENCE [LARGE SCALE GENOMIC DNA]</scope>
    <source>
        <strain evidence="6">cv. Chardonnay</strain>
        <tissue evidence="5">Leaf</tissue>
    </source>
</reference>
<evidence type="ECO:0000256" key="1">
    <source>
        <dbReference type="ARBA" id="ARBA00022857"/>
    </source>
</evidence>
<keyword evidence="2" id="KW-0560">Oxidoreductase</keyword>
<dbReference type="PANTHER" id="PTHR10366">
    <property type="entry name" value="NAD DEPENDENT EPIMERASE/DEHYDRATASE"/>
    <property type="match status" value="1"/>
</dbReference>
<dbReference type="InterPro" id="IPR001509">
    <property type="entry name" value="Epimerase_deHydtase"/>
</dbReference>
<dbReference type="GO" id="GO:0016491">
    <property type="term" value="F:oxidoreductase activity"/>
    <property type="evidence" value="ECO:0007669"/>
    <property type="project" value="UniProtKB-KW"/>
</dbReference>
<dbReference type="PANTHER" id="PTHR10366:SF831">
    <property type="entry name" value="NAD-DEPENDENT EPIMERASE_DEHYDRATASE DOMAIN-CONTAINING PROTEIN"/>
    <property type="match status" value="1"/>
</dbReference>
<dbReference type="SUPFAM" id="SSF51735">
    <property type="entry name" value="NAD(P)-binding Rossmann-fold domains"/>
    <property type="match status" value="1"/>
</dbReference>
<keyword evidence="1" id="KW-0521">NADP</keyword>
<dbReference type="FunFam" id="3.40.50.720:FF:000382">
    <property type="entry name" value="NAD(P)-binding Rossmann-fold superfamily protein"/>
    <property type="match status" value="1"/>
</dbReference>